<evidence type="ECO:0000256" key="2">
    <source>
        <dbReference type="ARBA" id="ARBA00009677"/>
    </source>
</evidence>
<evidence type="ECO:0000256" key="1">
    <source>
        <dbReference type="ARBA" id="ARBA00004117"/>
    </source>
</evidence>
<accession>A0A1A7C713</accession>
<comment type="subcellular location">
    <subcellularLocation>
        <location evidence="1 6">Bacterial flagellum basal body</location>
    </subcellularLocation>
</comment>
<dbReference type="NCBIfam" id="TIGR03506">
    <property type="entry name" value="FlgEFG_subfam"/>
    <property type="match status" value="1"/>
</dbReference>
<dbReference type="Pfam" id="PF06429">
    <property type="entry name" value="Flg_bbr_C"/>
    <property type="match status" value="1"/>
</dbReference>
<keyword evidence="9" id="KW-0282">Flagellum</keyword>
<gene>
    <name evidence="9" type="ORF">ASR47_101755</name>
</gene>
<dbReference type="InterPro" id="IPR037925">
    <property type="entry name" value="FlgE/F/G-like"/>
</dbReference>
<name>A0A1A7C713_9BURK</name>
<evidence type="ECO:0000259" key="8">
    <source>
        <dbReference type="Pfam" id="PF22692"/>
    </source>
</evidence>
<dbReference type="PANTHER" id="PTHR30435:SF18">
    <property type="entry name" value="FLAGELLAR BASAL-BODY ROD PROTEIN FLGF"/>
    <property type="match status" value="1"/>
</dbReference>
<dbReference type="STRING" id="1747903.ASR47_101755"/>
<dbReference type="RefSeq" id="WP_065306836.1">
    <property type="nucleotide sequence ID" value="NZ_LOCQ01000046.1"/>
</dbReference>
<sequence length="247" mass="25841">MDRLIYTASSGAKHILDKQATTANNLANTTSTGFRAQLDSFRAVPVVADGMMPTRTFVVDSTVGSNFEQGPMIHTGRALDVAVENNGWIAVQSADGSEAYTRNGALKLNENGMLQTQSGLMVQGDTGPLAVPPGVTVTIAGDGTIGTISTDVPPGPSTVLGRIKLVNPPEQMLVRGDDGLFRVKDGSVPQADQTVKLTTGALEGSNVSPVDSMVTMIALARQFETQMSLLKNAENNAAKATQILALN</sequence>
<reference evidence="9 10" key="1">
    <citation type="submission" date="2016-04" db="EMBL/GenBank/DDBJ databases">
        <title>Draft genome sequence of Janthinobacterium psychrotolerans sp. nov., isolated from freshwater sediments in Denmark.</title>
        <authorList>
            <person name="Gong X."/>
            <person name="Skrivergaard S."/>
            <person name="Korsgaard B.S."/>
            <person name="Schreiber L."/>
            <person name="Marshall I.P."/>
            <person name="Finster K."/>
            <person name="Schramm A."/>
        </authorList>
    </citation>
    <scope>NUCLEOTIDE SEQUENCE [LARGE SCALE GENOMIC DNA]</scope>
    <source>
        <strain evidence="9 10">S3-2</strain>
    </source>
</reference>
<keyword evidence="9" id="KW-0966">Cell projection</keyword>
<dbReference type="InterPro" id="IPR020013">
    <property type="entry name" value="Flagellar_FlgE/F/G"/>
</dbReference>
<dbReference type="PANTHER" id="PTHR30435">
    <property type="entry name" value="FLAGELLAR PROTEIN"/>
    <property type="match status" value="1"/>
</dbReference>
<dbReference type="InterPro" id="IPR010930">
    <property type="entry name" value="Flg_bb/hook_C_dom"/>
</dbReference>
<feature type="domain" description="Flagellar basal-body/hook protein C-terminal" evidence="7">
    <location>
        <begin position="199"/>
        <end position="243"/>
    </location>
</feature>
<dbReference type="OrthoDB" id="9804559at2"/>
<comment type="similarity">
    <text evidence="2 6">Belongs to the flagella basal body rod proteins family.</text>
</comment>
<evidence type="ECO:0000259" key="7">
    <source>
        <dbReference type="Pfam" id="PF06429"/>
    </source>
</evidence>
<dbReference type="GO" id="GO:0030694">
    <property type="term" value="C:bacterial-type flagellum basal body, rod"/>
    <property type="evidence" value="ECO:0007669"/>
    <property type="project" value="UniProtKB-UniRule"/>
</dbReference>
<evidence type="ECO:0000256" key="3">
    <source>
        <dbReference type="ARBA" id="ARBA00023143"/>
    </source>
</evidence>
<dbReference type="SUPFAM" id="SSF117143">
    <property type="entry name" value="Flagellar hook protein flgE"/>
    <property type="match status" value="1"/>
</dbReference>
<evidence type="ECO:0000256" key="5">
    <source>
        <dbReference type="ARBA" id="ARBA00040228"/>
    </source>
</evidence>
<keyword evidence="9" id="KW-0969">Cilium</keyword>
<protein>
    <recommendedName>
        <fullName evidence="5 6">Flagellar basal-body rod protein FlgF</fullName>
    </recommendedName>
</protein>
<keyword evidence="10" id="KW-1185">Reference proteome</keyword>
<keyword evidence="3 6" id="KW-0975">Bacterial flagellum</keyword>
<dbReference type="EMBL" id="LOCQ01000046">
    <property type="protein sequence ID" value="OBV40555.1"/>
    <property type="molecule type" value="Genomic_DNA"/>
</dbReference>
<proteinExistence type="inferred from homology"/>
<evidence type="ECO:0000313" key="10">
    <source>
        <dbReference type="Proteomes" id="UP000092713"/>
    </source>
</evidence>
<evidence type="ECO:0000256" key="4">
    <source>
        <dbReference type="ARBA" id="ARBA00038560"/>
    </source>
</evidence>
<dbReference type="PATRIC" id="fig|1747903.4.peg.4195"/>
<dbReference type="AlphaFoldDB" id="A0A1A7C713"/>
<comment type="subunit">
    <text evidence="4 6">The basal body constitutes a major portion of the flagellar organelle and consists of five rings (E,L,P,S, and M) mounted on a central rod. The rod consists of about 26 subunits of FlgG in the distal portion, and FlgB, FlgC and FlgF are thought to build up the proximal portion of the rod with about 6 subunits each.</text>
</comment>
<feature type="domain" description="Flagellar hook protein FlgE/F/G-like D1" evidence="8">
    <location>
        <begin position="82"/>
        <end position="145"/>
    </location>
</feature>
<dbReference type="NCBIfam" id="NF009280">
    <property type="entry name" value="PRK12640.1"/>
    <property type="match status" value="1"/>
</dbReference>
<evidence type="ECO:0000313" key="9">
    <source>
        <dbReference type="EMBL" id="OBV40555.1"/>
    </source>
</evidence>
<dbReference type="Pfam" id="PF22692">
    <property type="entry name" value="LlgE_F_G_D1"/>
    <property type="match status" value="1"/>
</dbReference>
<evidence type="ECO:0000256" key="6">
    <source>
        <dbReference type="RuleBase" id="RU362116"/>
    </source>
</evidence>
<dbReference type="GO" id="GO:0071978">
    <property type="term" value="P:bacterial-type flagellum-dependent swarming motility"/>
    <property type="evidence" value="ECO:0007669"/>
    <property type="project" value="TreeGrafter"/>
</dbReference>
<dbReference type="InterPro" id="IPR053967">
    <property type="entry name" value="LlgE_F_G-like_D1"/>
</dbReference>
<comment type="caution">
    <text evidence="9">The sequence shown here is derived from an EMBL/GenBank/DDBJ whole genome shotgun (WGS) entry which is preliminary data.</text>
</comment>
<dbReference type="Proteomes" id="UP000092713">
    <property type="component" value="Unassembled WGS sequence"/>
</dbReference>
<organism evidence="9 10">
    <name type="scientific">Janthinobacterium psychrotolerans</name>
    <dbReference type="NCBI Taxonomy" id="1747903"/>
    <lineage>
        <taxon>Bacteria</taxon>
        <taxon>Pseudomonadati</taxon>
        <taxon>Pseudomonadota</taxon>
        <taxon>Betaproteobacteria</taxon>
        <taxon>Burkholderiales</taxon>
        <taxon>Oxalobacteraceae</taxon>
        <taxon>Janthinobacterium</taxon>
    </lineage>
</organism>